<dbReference type="InterPro" id="IPR001509">
    <property type="entry name" value="Epimerase_deHydtase"/>
</dbReference>
<evidence type="ECO:0000256" key="8">
    <source>
        <dbReference type="ARBA" id="ARBA00023034"/>
    </source>
</evidence>
<keyword evidence="3" id="KW-0812">Transmembrane</keyword>
<keyword evidence="10" id="KW-0325">Glycoprotein</keyword>
<dbReference type="CDD" id="cd05230">
    <property type="entry name" value="UGD_SDR_e"/>
    <property type="match status" value="1"/>
</dbReference>
<reference evidence="14 15" key="1">
    <citation type="journal article" date="2018" name="Nat. Biotechnol.">
        <title>A standardized bacterial taxonomy based on genome phylogeny substantially revises the tree of life.</title>
        <authorList>
            <person name="Parks D.H."/>
            <person name="Chuvochina M."/>
            <person name="Waite D.W."/>
            <person name="Rinke C."/>
            <person name="Skarshewski A."/>
            <person name="Chaumeil P.A."/>
            <person name="Hugenholtz P."/>
        </authorList>
    </citation>
    <scope>NUCLEOTIDE SEQUENCE [LARGE SCALE GENOMIC DNA]</scope>
    <source>
        <strain evidence="14">UBA7921</strain>
    </source>
</reference>
<keyword evidence="11" id="KW-0456">Lyase</keyword>
<evidence type="ECO:0000256" key="4">
    <source>
        <dbReference type="ARBA" id="ARBA00022793"/>
    </source>
</evidence>
<protein>
    <submittedName>
        <fullName evidence="14">NAD-dependent dehydratase</fullName>
    </submittedName>
</protein>
<evidence type="ECO:0000256" key="1">
    <source>
        <dbReference type="ARBA" id="ARBA00001911"/>
    </source>
</evidence>
<keyword evidence="9" id="KW-0472">Membrane</keyword>
<evidence type="ECO:0000256" key="11">
    <source>
        <dbReference type="ARBA" id="ARBA00023239"/>
    </source>
</evidence>
<evidence type="ECO:0000256" key="5">
    <source>
        <dbReference type="ARBA" id="ARBA00022968"/>
    </source>
</evidence>
<dbReference type="GO" id="GO:0070403">
    <property type="term" value="F:NAD+ binding"/>
    <property type="evidence" value="ECO:0007669"/>
    <property type="project" value="InterPro"/>
</dbReference>
<dbReference type="GO" id="GO:0033320">
    <property type="term" value="P:UDP-D-xylose biosynthetic process"/>
    <property type="evidence" value="ECO:0007669"/>
    <property type="project" value="UniProtKB-UniPathway"/>
</dbReference>
<dbReference type="PANTHER" id="PTHR43078">
    <property type="entry name" value="UDP-GLUCURONIC ACID DECARBOXYLASE-RELATED"/>
    <property type="match status" value="1"/>
</dbReference>
<evidence type="ECO:0000256" key="12">
    <source>
        <dbReference type="ARBA" id="ARBA00037859"/>
    </source>
</evidence>
<dbReference type="FunFam" id="3.40.50.720:FF:000065">
    <property type="entry name" value="UDP-glucuronic acid decarboxylase 1"/>
    <property type="match status" value="1"/>
</dbReference>
<gene>
    <name evidence="14" type="ORF">DCG82_07160</name>
</gene>
<dbReference type="GO" id="GO:0042732">
    <property type="term" value="P:D-xylose metabolic process"/>
    <property type="evidence" value="ECO:0007669"/>
    <property type="project" value="InterPro"/>
</dbReference>
<dbReference type="Pfam" id="PF01370">
    <property type="entry name" value="Epimerase"/>
    <property type="match status" value="1"/>
</dbReference>
<comment type="caution">
    <text evidence="14">The sequence shown here is derived from an EMBL/GenBank/DDBJ whole genome shotgun (WGS) entry which is preliminary data.</text>
</comment>
<evidence type="ECO:0000256" key="6">
    <source>
        <dbReference type="ARBA" id="ARBA00022989"/>
    </source>
</evidence>
<proteinExistence type="predicted"/>
<keyword evidence="6" id="KW-1133">Transmembrane helix</keyword>
<keyword evidence="8" id="KW-0333">Golgi apparatus</keyword>
<comment type="subcellular location">
    <subcellularLocation>
        <location evidence="2">Golgi apparatus membrane</location>
        <topology evidence="2">Single-pass type II membrane protein</topology>
    </subcellularLocation>
    <subcellularLocation>
        <location evidence="12">Golgi apparatus</location>
        <location evidence="12">Golgi stack membrane</location>
    </subcellularLocation>
</comment>
<evidence type="ECO:0000313" key="15">
    <source>
        <dbReference type="Proteomes" id="UP000262454"/>
    </source>
</evidence>
<evidence type="ECO:0000256" key="9">
    <source>
        <dbReference type="ARBA" id="ARBA00023136"/>
    </source>
</evidence>
<keyword evidence="4" id="KW-0210">Decarboxylase</keyword>
<dbReference type="InterPro" id="IPR036291">
    <property type="entry name" value="NAD(P)-bd_dom_sf"/>
</dbReference>
<feature type="domain" description="NAD-dependent epimerase/dehydratase" evidence="13">
    <location>
        <begin position="6"/>
        <end position="235"/>
    </location>
</feature>
<dbReference type="GO" id="GO:0005737">
    <property type="term" value="C:cytoplasm"/>
    <property type="evidence" value="ECO:0007669"/>
    <property type="project" value="TreeGrafter"/>
</dbReference>
<dbReference type="EMBL" id="DMCX01000037">
    <property type="protein sequence ID" value="HAF08167.1"/>
    <property type="molecule type" value="Genomic_DNA"/>
</dbReference>
<comment type="cofactor">
    <cofactor evidence="1">
        <name>NAD(+)</name>
        <dbReference type="ChEBI" id="CHEBI:57540"/>
    </cofactor>
</comment>
<evidence type="ECO:0000313" key="14">
    <source>
        <dbReference type="EMBL" id="HAF08167.1"/>
    </source>
</evidence>
<evidence type="ECO:0000256" key="7">
    <source>
        <dbReference type="ARBA" id="ARBA00023027"/>
    </source>
</evidence>
<name>A0A348MM91_UNCW3</name>
<evidence type="ECO:0000256" key="10">
    <source>
        <dbReference type="ARBA" id="ARBA00023180"/>
    </source>
</evidence>
<dbReference type="Gene3D" id="3.40.50.720">
    <property type="entry name" value="NAD(P)-binding Rossmann-like Domain"/>
    <property type="match status" value="1"/>
</dbReference>
<dbReference type="Proteomes" id="UP000262454">
    <property type="component" value="Unassembled WGS sequence"/>
</dbReference>
<evidence type="ECO:0000256" key="3">
    <source>
        <dbReference type="ARBA" id="ARBA00022692"/>
    </source>
</evidence>
<sequence length="314" mass="35623">MVKVTVITGCAGFIGTNLSLKLLKKGENILGIDNLSSGSERNLKILRKYKNFEFLKKDVSKKIKIEYKNIDKIFHLASMASPKFYQRYPLETLKTNFTGTLNMLEVAKKTKSKFIFSSTSEIYGDPLVHPQSENYWGNVNPIGIRSCYDEGKRVAETLTFEYFRNFKVKVKVCRIFNTYGKFMSKDDGRVVSNFIVQALKNEDITVYGDGNQTRSFCHIDDLLNGLISLSDSKDDFTGPVNLGSEEEIKIIDLAKMVIKLTGSQSKIVFKDLPKDDPVKRKPDLSLAKKVLKYKNSVPIEMGILETIEYFRGAL</sequence>
<evidence type="ECO:0000256" key="2">
    <source>
        <dbReference type="ARBA" id="ARBA00004323"/>
    </source>
</evidence>
<dbReference type="InterPro" id="IPR044516">
    <property type="entry name" value="UXS-like"/>
</dbReference>
<keyword evidence="7" id="KW-0520">NAD</keyword>
<dbReference type="SUPFAM" id="SSF51735">
    <property type="entry name" value="NAD(P)-binding Rossmann-fold domains"/>
    <property type="match status" value="1"/>
</dbReference>
<dbReference type="AlphaFoldDB" id="A0A348MM91"/>
<dbReference type="PANTHER" id="PTHR43078:SF6">
    <property type="entry name" value="UDP-GLUCURONIC ACID DECARBOXYLASE 1"/>
    <property type="match status" value="1"/>
</dbReference>
<accession>A0A348MM91</accession>
<dbReference type="GO" id="GO:0048040">
    <property type="term" value="F:UDP-glucuronate decarboxylase activity"/>
    <property type="evidence" value="ECO:0007669"/>
    <property type="project" value="TreeGrafter"/>
</dbReference>
<dbReference type="UniPathway" id="UPA00796">
    <property type="reaction ID" value="UER00771"/>
</dbReference>
<evidence type="ECO:0000259" key="13">
    <source>
        <dbReference type="Pfam" id="PF01370"/>
    </source>
</evidence>
<keyword evidence="5" id="KW-0735">Signal-anchor</keyword>
<organism evidence="14 15">
    <name type="scientific">candidate division WOR-3 bacterium</name>
    <dbReference type="NCBI Taxonomy" id="2052148"/>
    <lineage>
        <taxon>Bacteria</taxon>
        <taxon>Bacteria division WOR-3</taxon>
    </lineage>
</organism>